<gene>
    <name evidence="1" type="ORF">DCCM_4847</name>
</gene>
<accession>A0A2L2XHK3</accession>
<dbReference type="Proteomes" id="UP000239549">
    <property type="component" value="Unassembled WGS sequence"/>
</dbReference>
<comment type="caution">
    <text evidence="1">The sequence shown here is derived from an EMBL/GenBank/DDBJ whole genome shotgun (WGS) entry which is preliminary data.</text>
</comment>
<protein>
    <submittedName>
        <fullName evidence="1">Uncharacterized protein</fullName>
    </submittedName>
</protein>
<evidence type="ECO:0000313" key="1">
    <source>
        <dbReference type="EMBL" id="GBF35718.1"/>
    </source>
</evidence>
<organism evidence="1 2">
    <name type="scientific">Desulfocucumis palustris</name>
    <dbReference type="NCBI Taxonomy" id="1898651"/>
    <lineage>
        <taxon>Bacteria</taxon>
        <taxon>Bacillati</taxon>
        <taxon>Bacillota</taxon>
        <taxon>Clostridia</taxon>
        <taxon>Eubacteriales</taxon>
        <taxon>Desulfocucumaceae</taxon>
        <taxon>Desulfocucumis</taxon>
    </lineage>
</organism>
<keyword evidence="2" id="KW-1185">Reference proteome</keyword>
<dbReference type="EMBL" id="BFAV01000181">
    <property type="protein sequence ID" value="GBF35718.1"/>
    <property type="molecule type" value="Genomic_DNA"/>
</dbReference>
<evidence type="ECO:0000313" key="2">
    <source>
        <dbReference type="Proteomes" id="UP000239549"/>
    </source>
</evidence>
<dbReference type="AlphaFoldDB" id="A0A2L2XHK3"/>
<sequence length="40" mass="4933">MKEFCLEYRKYIFVILGSINRGIMEITFIDVKILYWPYLI</sequence>
<name>A0A2L2XHK3_9FIRM</name>
<reference evidence="2" key="1">
    <citation type="submission" date="2018-02" db="EMBL/GenBank/DDBJ databases">
        <title>Genome sequence of Desulfocucumis palustris strain NAW-5.</title>
        <authorList>
            <person name="Watanabe M."/>
            <person name="Kojima H."/>
            <person name="Fukui M."/>
        </authorList>
    </citation>
    <scope>NUCLEOTIDE SEQUENCE [LARGE SCALE GENOMIC DNA]</scope>
    <source>
        <strain evidence="2">NAW-5</strain>
    </source>
</reference>
<proteinExistence type="predicted"/>